<accession>A0A380PWL9</accession>
<reference evidence="2 3" key="1">
    <citation type="submission" date="2018-06" db="EMBL/GenBank/DDBJ databases">
        <authorList>
            <consortium name="Pathogen Informatics"/>
            <person name="Doyle S."/>
        </authorList>
    </citation>
    <scope>NUCLEOTIDE SEQUENCE [LARGE SCALE GENOMIC DNA]</scope>
    <source>
        <strain evidence="2 3">NCTC11470</strain>
    </source>
</reference>
<evidence type="ECO:0000313" key="2">
    <source>
        <dbReference type="EMBL" id="SUP77958.1"/>
    </source>
</evidence>
<dbReference type="Pfam" id="PF04449">
    <property type="entry name" value="Fimbrial_CS1"/>
    <property type="match status" value="1"/>
</dbReference>
<dbReference type="OrthoDB" id="6478953at2"/>
<dbReference type="GO" id="GO:0009289">
    <property type="term" value="C:pilus"/>
    <property type="evidence" value="ECO:0007669"/>
    <property type="project" value="InterPro"/>
</dbReference>
<dbReference type="RefSeq" id="WP_032911379.1">
    <property type="nucleotide sequence ID" value="NZ_CP023964.1"/>
</dbReference>
<dbReference type="Gene3D" id="2.60.40.2040">
    <property type="entry name" value="CFA/I fimbrial subunit E, pilin domain"/>
    <property type="match status" value="1"/>
</dbReference>
<proteinExistence type="predicted"/>
<feature type="chain" id="PRO_5016821331" evidence="1">
    <location>
        <begin position="23"/>
        <end position="158"/>
    </location>
</feature>
<dbReference type="GeneID" id="57904915"/>
<protein>
    <submittedName>
        <fullName evidence="2">Alpha-related fimbriae minor subunit 1</fullName>
    </submittedName>
</protein>
<gene>
    <name evidence="2" type="ORF">NCTC11470_03050</name>
</gene>
<dbReference type="AlphaFoldDB" id="A0A380PWL9"/>
<dbReference type="EMBL" id="UHJA01000001">
    <property type="protein sequence ID" value="SUP77958.1"/>
    <property type="molecule type" value="Genomic_DNA"/>
</dbReference>
<name>A0A380PWL9_YERFR</name>
<evidence type="ECO:0000256" key="1">
    <source>
        <dbReference type="SAM" id="SignalP"/>
    </source>
</evidence>
<sequence length="158" mass="16733">MKKTLLSIITMATLVGSMAAYAAPMEKEIPVSVTINGVMSLTDDKDVDISSLTLGYDAIDKKHTLVQPIKITSNTGNKVNVVVNEALVLAEKDDTSKVFSGVEVKLGDEVLTLNQVKDFELIASAFKADLSITAKQPDDAASGEVYSGTLKLSIEAGV</sequence>
<evidence type="ECO:0000313" key="3">
    <source>
        <dbReference type="Proteomes" id="UP000254835"/>
    </source>
</evidence>
<keyword evidence="1" id="KW-0732">Signal</keyword>
<dbReference type="InterPro" id="IPR007540">
    <property type="entry name" value="Fimbrial_CS1-type"/>
</dbReference>
<organism evidence="2 3">
    <name type="scientific">Yersinia frederiksenii</name>
    <dbReference type="NCBI Taxonomy" id="29484"/>
    <lineage>
        <taxon>Bacteria</taxon>
        <taxon>Pseudomonadati</taxon>
        <taxon>Pseudomonadota</taxon>
        <taxon>Gammaproteobacteria</taxon>
        <taxon>Enterobacterales</taxon>
        <taxon>Yersiniaceae</taxon>
        <taxon>Yersinia</taxon>
    </lineage>
</organism>
<dbReference type="Proteomes" id="UP000254835">
    <property type="component" value="Unassembled WGS sequence"/>
</dbReference>
<feature type="signal peptide" evidence="1">
    <location>
        <begin position="1"/>
        <end position="22"/>
    </location>
</feature>